<dbReference type="InterPro" id="IPR051233">
    <property type="entry name" value="Desulfoferrodoxin_SOR"/>
</dbReference>
<dbReference type="PANTHER" id="PTHR36541">
    <property type="entry name" value="SUPEROXIDE REDUCTASE-RELATED"/>
    <property type="match status" value="1"/>
</dbReference>
<protein>
    <submittedName>
        <fullName evidence="8">Desulfoferrodoxin</fullName>
    </submittedName>
</protein>
<dbReference type="InterPro" id="IPR002742">
    <property type="entry name" value="Desulfoferrodoxin_Fe-bd_dom"/>
</dbReference>
<evidence type="ECO:0000259" key="7">
    <source>
        <dbReference type="Pfam" id="PF01880"/>
    </source>
</evidence>
<dbReference type="EMBL" id="VIAQ01000006">
    <property type="protein sequence ID" value="TQD28399.1"/>
    <property type="molecule type" value="Genomic_DNA"/>
</dbReference>
<feature type="domain" description="Desulfoferrodoxin ferrous iron-binding" evidence="7">
    <location>
        <begin position="17"/>
        <end position="108"/>
    </location>
</feature>
<accession>A0A7Z8KQT5</accession>
<feature type="region of interest" description="Disordered" evidence="6">
    <location>
        <begin position="1"/>
        <end position="22"/>
    </location>
</feature>
<dbReference type="NCBIfam" id="TIGR00332">
    <property type="entry name" value="neela_ferrous"/>
    <property type="match status" value="1"/>
</dbReference>
<dbReference type="SUPFAM" id="SSF49367">
    <property type="entry name" value="Superoxide reductase-like"/>
    <property type="match status" value="1"/>
</dbReference>
<reference evidence="8 9" key="1">
    <citation type="submission" date="2019-06" db="EMBL/GenBank/DDBJ databases">
        <title>Draft genome sequence of Methanolobus vulcani B1d.</title>
        <authorList>
            <person name="Creighbaum A.J."/>
            <person name="Ticak T."/>
            <person name="Hariraju D."/>
            <person name="Arivett B.A."/>
            <person name="Ferguson D.J.Jr."/>
        </authorList>
    </citation>
    <scope>NUCLEOTIDE SEQUENCE [LARGE SCALE GENOMIC DNA]</scope>
    <source>
        <strain evidence="8 9">B1d</strain>
    </source>
</reference>
<keyword evidence="2" id="KW-0813">Transport</keyword>
<evidence type="ECO:0000313" key="8">
    <source>
        <dbReference type="EMBL" id="TQD28399.1"/>
    </source>
</evidence>
<dbReference type="CDD" id="cd03172">
    <property type="entry name" value="SORL_classII"/>
    <property type="match status" value="1"/>
</dbReference>
<dbReference type="Gene3D" id="2.60.40.730">
    <property type="entry name" value="SOR catalytic domain"/>
    <property type="match status" value="1"/>
</dbReference>
<dbReference type="AlphaFoldDB" id="A0A7Z8KQT5"/>
<sequence length="160" mass="17535">MSSDINIQRAKDHDNLTETEKKHVPVIEAPSEVIAGEPFDVKVTVGDIPHVMEDDHYIQWIELYLNGDLVGRKELQASEGKAEATFTAVGTEEMISAREIRNCTIHGFGVCGICGTRSAIVNLRAVESCNVHGLWEDSKGIEIISSTTKAGKKCTWGPQL</sequence>
<evidence type="ECO:0000256" key="1">
    <source>
        <dbReference type="ARBA" id="ARBA00005941"/>
    </source>
</evidence>
<evidence type="ECO:0000256" key="5">
    <source>
        <dbReference type="ARBA" id="ARBA00023004"/>
    </source>
</evidence>
<keyword evidence="9" id="KW-1185">Reference proteome</keyword>
<feature type="compositionally biased region" description="Basic and acidic residues" evidence="6">
    <location>
        <begin position="9"/>
        <end position="22"/>
    </location>
</feature>
<proteinExistence type="inferred from homology"/>
<dbReference type="GO" id="GO:0005506">
    <property type="term" value="F:iron ion binding"/>
    <property type="evidence" value="ECO:0007669"/>
    <property type="project" value="InterPro"/>
</dbReference>
<comment type="caution">
    <text evidence="8">The sequence shown here is derived from an EMBL/GenBank/DDBJ whole genome shotgun (WGS) entry which is preliminary data.</text>
</comment>
<evidence type="ECO:0000256" key="3">
    <source>
        <dbReference type="ARBA" id="ARBA00022723"/>
    </source>
</evidence>
<evidence type="ECO:0000313" key="9">
    <source>
        <dbReference type="Proteomes" id="UP000319335"/>
    </source>
</evidence>
<evidence type="ECO:0000256" key="4">
    <source>
        <dbReference type="ARBA" id="ARBA00022982"/>
    </source>
</evidence>
<comment type="similarity">
    <text evidence="1">Belongs to the desulfoferrodoxin family.</text>
</comment>
<keyword evidence="4" id="KW-0249">Electron transport</keyword>
<dbReference type="Pfam" id="PF01880">
    <property type="entry name" value="Desulfoferrodox"/>
    <property type="match status" value="1"/>
</dbReference>
<dbReference type="InterPro" id="IPR036073">
    <property type="entry name" value="Desulfoferrodoxin_Fe-bd_dom_sf"/>
</dbReference>
<evidence type="ECO:0000256" key="6">
    <source>
        <dbReference type="SAM" id="MobiDB-lite"/>
    </source>
</evidence>
<dbReference type="PANTHER" id="PTHR36541:SF1">
    <property type="entry name" value="SUPEROXIDE REDUCTASE-RELATED"/>
    <property type="match status" value="1"/>
</dbReference>
<organism evidence="8 9">
    <name type="scientific">Methanolobus vulcani</name>
    <dbReference type="NCBI Taxonomy" id="38026"/>
    <lineage>
        <taxon>Archaea</taxon>
        <taxon>Methanobacteriati</taxon>
        <taxon>Methanobacteriota</taxon>
        <taxon>Stenosarchaea group</taxon>
        <taxon>Methanomicrobia</taxon>
        <taxon>Methanosarcinales</taxon>
        <taxon>Methanosarcinaceae</taxon>
        <taxon>Methanolobus</taxon>
    </lineage>
</organism>
<gene>
    <name evidence="8" type="ORF">FKV42_01700</name>
</gene>
<dbReference type="RefSeq" id="WP_154808505.1">
    <property type="nucleotide sequence ID" value="NZ_VIAQ01000006.1"/>
</dbReference>
<keyword evidence="3" id="KW-0479">Metal-binding</keyword>
<keyword evidence="5" id="KW-0408">Iron</keyword>
<dbReference type="GO" id="GO:0016491">
    <property type="term" value="F:oxidoreductase activity"/>
    <property type="evidence" value="ECO:0007669"/>
    <property type="project" value="InterPro"/>
</dbReference>
<dbReference type="OrthoDB" id="30725at2157"/>
<dbReference type="Proteomes" id="UP000319335">
    <property type="component" value="Unassembled WGS sequence"/>
</dbReference>
<name>A0A7Z8KQT5_9EURY</name>
<evidence type="ECO:0000256" key="2">
    <source>
        <dbReference type="ARBA" id="ARBA00022448"/>
    </source>
</evidence>